<organism evidence="4 5">
    <name type="scientific">Mixta tenebrionis</name>
    <dbReference type="NCBI Taxonomy" id="2562439"/>
    <lineage>
        <taxon>Bacteria</taxon>
        <taxon>Pseudomonadati</taxon>
        <taxon>Pseudomonadota</taxon>
        <taxon>Gammaproteobacteria</taxon>
        <taxon>Enterobacterales</taxon>
        <taxon>Erwiniaceae</taxon>
        <taxon>Mixta</taxon>
    </lineage>
</organism>
<accession>A0A506V7X8</accession>
<gene>
    <name evidence="4" type="ORF">FKM52_12845</name>
</gene>
<feature type="domain" description="Prepilin peptidase dependent protein C-like C-terminal" evidence="3">
    <location>
        <begin position="29"/>
        <end position="97"/>
    </location>
</feature>
<dbReference type="Proteomes" id="UP000319523">
    <property type="component" value="Unassembled WGS sequence"/>
</dbReference>
<evidence type="ECO:0000313" key="4">
    <source>
        <dbReference type="EMBL" id="TPW41636.1"/>
    </source>
</evidence>
<dbReference type="OrthoDB" id="6522830at2"/>
<comment type="caution">
    <text evidence="4">The sequence shown here is derived from an EMBL/GenBank/DDBJ whole genome shotgun (WGS) entry which is preliminary data.</text>
</comment>
<feature type="transmembrane region" description="Helical" evidence="2">
    <location>
        <begin position="6"/>
        <end position="29"/>
    </location>
</feature>
<dbReference type="Pfam" id="PF12528">
    <property type="entry name" value="T2SSppdC"/>
    <property type="match status" value="1"/>
</dbReference>
<reference evidence="4 5" key="1">
    <citation type="submission" date="2019-06" db="EMBL/GenBank/DDBJ databases">
        <authorList>
            <person name="Yang Y."/>
        </authorList>
    </citation>
    <scope>NUCLEOTIDE SEQUENCE [LARGE SCALE GENOMIC DNA]</scope>
    <source>
        <strain evidence="4 5">BIT-26</strain>
    </source>
</reference>
<name>A0A506V7X8_9GAMM</name>
<comment type="subcellular location">
    <subcellularLocation>
        <location evidence="1">Membrane</location>
        <topology evidence="1">Single-pass membrane protein</topology>
    </subcellularLocation>
</comment>
<protein>
    <submittedName>
        <fullName evidence="4">Prepilin peptidase-dependent protein C</fullName>
    </submittedName>
</protein>
<dbReference type="EMBL" id="VHQI01000007">
    <property type="protein sequence ID" value="TPW41636.1"/>
    <property type="molecule type" value="Genomic_DNA"/>
</dbReference>
<dbReference type="Pfam" id="PF07963">
    <property type="entry name" value="N_methyl"/>
    <property type="match status" value="1"/>
</dbReference>
<evidence type="ECO:0000256" key="2">
    <source>
        <dbReference type="SAM" id="Phobius"/>
    </source>
</evidence>
<keyword evidence="2" id="KW-0472">Membrane</keyword>
<dbReference type="AlphaFoldDB" id="A0A506V7X8"/>
<keyword evidence="5" id="KW-1185">Reference proteome</keyword>
<evidence type="ECO:0000259" key="3">
    <source>
        <dbReference type="Pfam" id="PF12528"/>
    </source>
</evidence>
<evidence type="ECO:0000256" key="1">
    <source>
        <dbReference type="ARBA" id="ARBA00004167"/>
    </source>
</evidence>
<sequence length="99" mass="11073">MRAERGFSIVETLLALLLLAISLTTLLHYQQRLAEGFYRQWQLREAWRAAALRLQGEAPAGWQTSLQRLPGPAGCQLWQVTVSGPAQPAVTLSQLRCNE</sequence>
<dbReference type="InterPro" id="IPR012902">
    <property type="entry name" value="N_methyl_site"/>
</dbReference>
<dbReference type="InterPro" id="IPR022204">
    <property type="entry name" value="PpdC-like_C"/>
</dbReference>
<keyword evidence="2" id="KW-1133">Transmembrane helix</keyword>
<proteinExistence type="predicted"/>
<keyword evidence="2" id="KW-0812">Transmembrane</keyword>
<dbReference type="RefSeq" id="WP_141176574.1">
    <property type="nucleotide sequence ID" value="NZ_JBHUFX010000006.1"/>
</dbReference>
<evidence type="ECO:0000313" key="5">
    <source>
        <dbReference type="Proteomes" id="UP000319523"/>
    </source>
</evidence>